<comment type="caution">
    <text evidence="4">The sequence shown here is derived from an EMBL/GenBank/DDBJ whole genome shotgun (WGS) entry which is preliminary data.</text>
</comment>
<evidence type="ECO:0000313" key="7">
    <source>
        <dbReference type="Proteomes" id="UP000305362"/>
    </source>
</evidence>
<evidence type="ECO:0000256" key="1">
    <source>
        <dbReference type="ARBA" id="ARBA00023002"/>
    </source>
</evidence>
<protein>
    <submittedName>
        <fullName evidence="4">NAD(P)-binding protein</fullName>
    </submittedName>
</protein>
<dbReference type="InterPro" id="IPR001509">
    <property type="entry name" value="Epimerase_deHydtase"/>
</dbReference>
<dbReference type="EMBL" id="SPRX01000002">
    <property type="protein sequence ID" value="TIC69733.1"/>
    <property type="molecule type" value="Genomic_DNA"/>
</dbReference>
<dbReference type="OrthoDB" id="2735536at2759"/>
<comment type="similarity">
    <text evidence="2">Belongs to the NAD(P)-dependent epimerase/dehydratase family. Dihydroflavonol-4-reductase subfamily.</text>
</comment>
<evidence type="ECO:0000313" key="4">
    <source>
        <dbReference type="EMBL" id="TIC03901.1"/>
    </source>
</evidence>
<dbReference type="CDD" id="cd05227">
    <property type="entry name" value="AR_SDR_e"/>
    <property type="match status" value="1"/>
</dbReference>
<dbReference type="InterPro" id="IPR050425">
    <property type="entry name" value="NAD(P)_dehydrat-like"/>
</dbReference>
<dbReference type="EMBL" id="SPRH01000005">
    <property type="protein sequence ID" value="TIC03901.1"/>
    <property type="molecule type" value="Genomic_DNA"/>
</dbReference>
<dbReference type="PANTHER" id="PTHR10366:SF564">
    <property type="entry name" value="STEROL-4-ALPHA-CARBOXYLATE 3-DEHYDROGENASE, DECARBOXYLATING"/>
    <property type="match status" value="1"/>
</dbReference>
<accession>A0A4V4MTN4</accession>
<evidence type="ECO:0000313" key="6">
    <source>
        <dbReference type="EMBL" id="TIC71959.1"/>
    </source>
</evidence>
<dbReference type="Proteomes" id="UP000310708">
    <property type="component" value="Unassembled WGS sequence"/>
</dbReference>
<dbReference type="Proteomes" id="UP000305362">
    <property type="component" value="Unassembled WGS sequence"/>
</dbReference>
<sequence>MTALILVTGANGFVGSWTVLKLLEDGYSVRGTVRSADKGNYLVKTLHNLLGEEKASKFEYVIVEDMRSIGVFDKITEDVDGICHISSPFHFNAIEPSDLIEPAVGGTLNVLNAASKSKTVRRVILTSSVAAVVNPEPHTPRMFTEEDWNEHSAKECEEMGINARAQSKYRASKTLAEKAAWEYMKKKTPSFSLSTITPPLILGPLIRQADRADALNTSSLWAYSFFNGSKIDDDPASFSNPMTNLADVRDVAQMHVDCLKVAEAANERFVCVCDGGFKTWQDMLDAVREGVNGEEVAKRVPKGNPGAGKSVNQSWYTNRKAKSILKSTFIAYEQTCVDTYKSLLEYEKSW</sequence>
<evidence type="ECO:0000259" key="3">
    <source>
        <dbReference type="Pfam" id="PF01370"/>
    </source>
</evidence>
<dbReference type="Gene3D" id="3.40.50.720">
    <property type="entry name" value="NAD(P)-binding Rossmann-like Domain"/>
    <property type="match status" value="1"/>
</dbReference>
<evidence type="ECO:0000313" key="5">
    <source>
        <dbReference type="EMBL" id="TIC69733.1"/>
    </source>
</evidence>
<dbReference type="AlphaFoldDB" id="A0A4V4MTN4"/>
<dbReference type="Proteomes" id="UP000307169">
    <property type="component" value="Unassembled WGS sequence"/>
</dbReference>
<keyword evidence="1" id="KW-0560">Oxidoreductase</keyword>
<evidence type="ECO:0000256" key="2">
    <source>
        <dbReference type="ARBA" id="ARBA00023445"/>
    </source>
</evidence>
<dbReference type="Pfam" id="PF01370">
    <property type="entry name" value="Epimerase"/>
    <property type="match status" value="1"/>
</dbReference>
<dbReference type="InterPro" id="IPR036291">
    <property type="entry name" value="NAD(P)-bd_dom_sf"/>
</dbReference>
<name>A0A4V4MTN4_9BASI</name>
<evidence type="ECO:0000313" key="9">
    <source>
        <dbReference type="Proteomes" id="UP000310708"/>
    </source>
</evidence>
<reference evidence="7 8" key="1">
    <citation type="submission" date="2019-03" db="EMBL/GenBank/DDBJ databases">
        <title>Sequencing 25 genomes of Wallemia mellicola.</title>
        <authorList>
            <person name="Gostincar C."/>
        </authorList>
    </citation>
    <scope>NUCLEOTIDE SEQUENCE [LARGE SCALE GENOMIC DNA]</scope>
    <source>
        <strain evidence="4 8">EXF-1262</strain>
        <strain evidence="6 7">EXF-1277</strain>
        <strain evidence="5 9">EXF-757</strain>
    </source>
</reference>
<feature type="domain" description="NAD-dependent epimerase/dehydratase" evidence="3">
    <location>
        <begin position="5"/>
        <end position="211"/>
    </location>
</feature>
<dbReference type="GO" id="GO:0016616">
    <property type="term" value="F:oxidoreductase activity, acting on the CH-OH group of donors, NAD or NADP as acceptor"/>
    <property type="evidence" value="ECO:0007669"/>
    <property type="project" value="TreeGrafter"/>
</dbReference>
<dbReference type="SUPFAM" id="SSF51735">
    <property type="entry name" value="NAD(P)-binding Rossmann-fold domains"/>
    <property type="match status" value="1"/>
</dbReference>
<dbReference type="PANTHER" id="PTHR10366">
    <property type="entry name" value="NAD DEPENDENT EPIMERASE/DEHYDRATASE"/>
    <property type="match status" value="1"/>
</dbReference>
<proteinExistence type="inferred from homology"/>
<gene>
    <name evidence="5" type="ORF">E3Q01_00237</name>
    <name evidence="6" type="ORF">E3Q03_00137</name>
    <name evidence="4" type="ORF">E3Q17_00754</name>
</gene>
<organism evidence="4 8">
    <name type="scientific">Wallemia mellicola</name>
    <dbReference type="NCBI Taxonomy" id="1708541"/>
    <lineage>
        <taxon>Eukaryota</taxon>
        <taxon>Fungi</taxon>
        <taxon>Dikarya</taxon>
        <taxon>Basidiomycota</taxon>
        <taxon>Wallemiomycotina</taxon>
        <taxon>Wallemiomycetes</taxon>
        <taxon>Wallemiales</taxon>
        <taxon>Wallemiaceae</taxon>
        <taxon>Wallemia</taxon>
    </lineage>
</organism>
<evidence type="ECO:0000313" key="8">
    <source>
        <dbReference type="Proteomes" id="UP000307169"/>
    </source>
</evidence>
<dbReference type="EMBL" id="SPRV01000001">
    <property type="protein sequence ID" value="TIC71959.1"/>
    <property type="molecule type" value="Genomic_DNA"/>
</dbReference>